<dbReference type="OMA" id="TRKHNDF"/>
<feature type="region of interest" description="Disordered" evidence="6">
    <location>
        <begin position="232"/>
        <end position="253"/>
    </location>
</feature>
<dbReference type="AlphaFoldDB" id="A0A336MAR9"/>
<dbReference type="InterPro" id="IPR039119">
    <property type="entry name" value="ABT1/Esf2"/>
</dbReference>
<evidence type="ECO:0000256" key="4">
    <source>
        <dbReference type="ARBA" id="ARBA00022884"/>
    </source>
</evidence>
<accession>A0A336MAR9</accession>
<dbReference type="GO" id="GO:0000480">
    <property type="term" value="P:endonucleolytic cleavage in 5'-ETS of tricistronic rRNA transcript (SSU-rRNA, 5.8S rRNA, LSU-rRNA)"/>
    <property type="evidence" value="ECO:0007669"/>
    <property type="project" value="TreeGrafter"/>
</dbReference>
<dbReference type="GO" id="GO:0003723">
    <property type="term" value="F:RNA binding"/>
    <property type="evidence" value="ECO:0007669"/>
    <property type="project" value="UniProtKB-KW"/>
</dbReference>
<evidence type="ECO:0000256" key="5">
    <source>
        <dbReference type="ARBA" id="ARBA00023242"/>
    </source>
</evidence>
<dbReference type="GO" id="GO:0005730">
    <property type="term" value="C:nucleolus"/>
    <property type="evidence" value="ECO:0007669"/>
    <property type="project" value="UniProtKB-SubCell"/>
</dbReference>
<dbReference type="VEuPathDB" id="VectorBase:CSON012833"/>
<gene>
    <name evidence="7" type="primary">CSON012833</name>
</gene>
<dbReference type="InterPro" id="IPR035979">
    <property type="entry name" value="RBD_domain_sf"/>
</dbReference>
<evidence type="ECO:0000256" key="6">
    <source>
        <dbReference type="SAM" id="MobiDB-lite"/>
    </source>
</evidence>
<feature type="compositionally biased region" description="Basic and acidic residues" evidence="6">
    <location>
        <begin position="240"/>
        <end position="253"/>
    </location>
</feature>
<dbReference type="PANTHER" id="PTHR12311:SF7">
    <property type="entry name" value="ACTIVATOR OF BASAL TRANSCRIPTION 1"/>
    <property type="match status" value="1"/>
</dbReference>
<evidence type="ECO:0000256" key="1">
    <source>
        <dbReference type="ARBA" id="ARBA00004604"/>
    </source>
</evidence>
<feature type="compositionally biased region" description="Acidic residues" evidence="6">
    <location>
        <begin position="20"/>
        <end position="30"/>
    </location>
</feature>
<dbReference type="GO" id="GO:0034462">
    <property type="term" value="P:small-subunit processome assembly"/>
    <property type="evidence" value="ECO:0007669"/>
    <property type="project" value="TreeGrafter"/>
</dbReference>
<name>A0A336MAR9_CULSO</name>
<dbReference type="SUPFAM" id="SSF54928">
    <property type="entry name" value="RNA-binding domain, RBD"/>
    <property type="match status" value="1"/>
</dbReference>
<dbReference type="PANTHER" id="PTHR12311">
    <property type="entry name" value="ACTIVATOR OF BASAL TRANSCRIPTION 1"/>
    <property type="match status" value="1"/>
</dbReference>
<keyword evidence="4" id="KW-0694">RNA-binding</keyword>
<sequence length="253" mass="29744">MKKRRSILLVKPESDQSEHSEEEIETEDVEDKSQTLSENEDDQDEKVLSDADDDDENEDVNEENSEKQEVNGKTPKENGKSQKKRKPGIIYISSIPKHMNVTLIREYLSPFGDLGRVFLQPDKKFLTRKKKLHSTKPLAMHFTEGWVEFLSKRRAKQAAELLNNQPISTKKNSRFCDILWSLKYLPRFKWVHLSERLTYEKQMYKQKLQAEISQARKEANFFQANLDKSERVKKVNKKKAKEERKLNKAKSDD</sequence>
<dbReference type="InterPro" id="IPR012677">
    <property type="entry name" value="Nucleotide-bd_a/b_plait_sf"/>
</dbReference>
<feature type="region of interest" description="Disordered" evidence="6">
    <location>
        <begin position="1"/>
        <end position="85"/>
    </location>
</feature>
<dbReference type="InterPro" id="IPR034353">
    <property type="entry name" value="ABT1/ESF2_RRM"/>
</dbReference>
<dbReference type="EMBL" id="UFQT01000627">
    <property type="protein sequence ID" value="SSX25883.1"/>
    <property type="molecule type" value="Genomic_DNA"/>
</dbReference>
<evidence type="ECO:0000256" key="2">
    <source>
        <dbReference type="ARBA" id="ARBA00005819"/>
    </source>
</evidence>
<feature type="compositionally biased region" description="Basic and acidic residues" evidence="6">
    <location>
        <begin position="64"/>
        <end position="80"/>
    </location>
</feature>
<dbReference type="GO" id="GO:0000472">
    <property type="term" value="P:endonucleolytic cleavage to generate mature 5'-end of SSU-rRNA from (SSU-rRNA, 5.8S rRNA, LSU-rRNA)"/>
    <property type="evidence" value="ECO:0007669"/>
    <property type="project" value="TreeGrafter"/>
</dbReference>
<evidence type="ECO:0000313" key="7">
    <source>
        <dbReference type="EMBL" id="SSX25883.1"/>
    </source>
</evidence>
<comment type="subcellular location">
    <subcellularLocation>
        <location evidence="1">Nucleus</location>
        <location evidence="1">Nucleolus</location>
    </subcellularLocation>
</comment>
<feature type="compositionally biased region" description="Acidic residues" evidence="6">
    <location>
        <begin position="38"/>
        <end position="63"/>
    </location>
</feature>
<keyword evidence="5" id="KW-0539">Nucleus</keyword>
<dbReference type="Gene3D" id="3.30.70.330">
    <property type="match status" value="1"/>
</dbReference>
<dbReference type="CDD" id="cd12263">
    <property type="entry name" value="RRM_ABT1_like"/>
    <property type="match status" value="1"/>
</dbReference>
<proteinExistence type="inferred from homology"/>
<protein>
    <recommendedName>
        <fullName evidence="3">Activator of basal transcription 1</fullName>
    </recommendedName>
</protein>
<reference evidence="7" key="1">
    <citation type="submission" date="2018-07" db="EMBL/GenBank/DDBJ databases">
        <authorList>
            <person name="Quirk P.G."/>
            <person name="Krulwich T.A."/>
        </authorList>
    </citation>
    <scope>NUCLEOTIDE SEQUENCE</scope>
</reference>
<evidence type="ECO:0000256" key="3">
    <source>
        <dbReference type="ARBA" id="ARBA00020737"/>
    </source>
</evidence>
<comment type="similarity">
    <text evidence="2">Belongs to the ESF2/ABP1 family.</text>
</comment>
<dbReference type="GO" id="GO:0000447">
    <property type="term" value="P:endonucleolytic cleavage in ITS1 to separate SSU-rRNA from 5.8S rRNA and LSU-rRNA from tricistronic rRNA transcript (SSU-rRNA, 5.8S rRNA, LSU-rRNA)"/>
    <property type="evidence" value="ECO:0007669"/>
    <property type="project" value="TreeGrafter"/>
</dbReference>
<organism evidence="7">
    <name type="scientific">Culicoides sonorensis</name>
    <name type="common">Biting midge</name>
    <dbReference type="NCBI Taxonomy" id="179676"/>
    <lineage>
        <taxon>Eukaryota</taxon>
        <taxon>Metazoa</taxon>
        <taxon>Ecdysozoa</taxon>
        <taxon>Arthropoda</taxon>
        <taxon>Hexapoda</taxon>
        <taxon>Insecta</taxon>
        <taxon>Pterygota</taxon>
        <taxon>Neoptera</taxon>
        <taxon>Endopterygota</taxon>
        <taxon>Diptera</taxon>
        <taxon>Nematocera</taxon>
        <taxon>Chironomoidea</taxon>
        <taxon>Ceratopogonidae</taxon>
        <taxon>Ceratopogoninae</taxon>
        <taxon>Culicoides</taxon>
        <taxon>Monoculicoides</taxon>
    </lineage>
</organism>